<evidence type="ECO:0000256" key="1">
    <source>
        <dbReference type="SAM" id="Coils"/>
    </source>
</evidence>
<keyword evidence="1" id="KW-0175">Coiled coil</keyword>
<dbReference type="EMBL" id="WJBU01000016">
    <property type="protein sequence ID" value="MRD48900.1"/>
    <property type="molecule type" value="Genomic_DNA"/>
</dbReference>
<dbReference type="RefSeq" id="WP_153586213.1">
    <property type="nucleotide sequence ID" value="NZ_WJBU01000016.1"/>
</dbReference>
<accession>A0A844AWK7</accession>
<dbReference type="OrthoDB" id="8687363at2"/>
<evidence type="ECO:0000313" key="3">
    <source>
        <dbReference type="EMBL" id="MRD48900.1"/>
    </source>
</evidence>
<feature type="transmembrane region" description="Helical" evidence="2">
    <location>
        <begin position="20"/>
        <end position="44"/>
    </location>
</feature>
<proteinExistence type="predicted"/>
<keyword evidence="4" id="KW-1185">Reference proteome</keyword>
<dbReference type="AlphaFoldDB" id="A0A844AWK7"/>
<dbReference type="GO" id="GO:0015628">
    <property type="term" value="P:protein secretion by the type II secretion system"/>
    <property type="evidence" value="ECO:0007669"/>
    <property type="project" value="InterPro"/>
</dbReference>
<organism evidence="3 4">
    <name type="scientific">Caenimonas koreensis DSM 17982</name>
    <dbReference type="NCBI Taxonomy" id="1121255"/>
    <lineage>
        <taxon>Bacteria</taxon>
        <taxon>Pseudomonadati</taxon>
        <taxon>Pseudomonadota</taxon>
        <taxon>Betaproteobacteria</taxon>
        <taxon>Burkholderiales</taxon>
        <taxon>Comamonadaceae</taxon>
        <taxon>Caenimonas</taxon>
    </lineage>
</organism>
<dbReference type="InterPro" id="IPR007690">
    <property type="entry name" value="T2SS_GspM"/>
</dbReference>
<protein>
    <submittedName>
        <fullName evidence="3">Type II secretion system protein M</fullName>
    </submittedName>
</protein>
<gene>
    <name evidence="3" type="ORF">GHT07_16555</name>
</gene>
<feature type="coiled-coil region" evidence="1">
    <location>
        <begin position="46"/>
        <end position="76"/>
    </location>
</feature>
<comment type="caution">
    <text evidence="3">The sequence shown here is derived from an EMBL/GenBank/DDBJ whole genome shotgun (WGS) entry which is preliminary data.</text>
</comment>
<keyword evidence="2" id="KW-0472">Membrane</keyword>
<reference evidence="3 4" key="1">
    <citation type="submission" date="2019-11" db="EMBL/GenBank/DDBJ databases">
        <title>Caenimonas koreensis gen. nov., sp. nov., isolated from activated sludge.</title>
        <authorList>
            <person name="Seung H.R."/>
        </authorList>
    </citation>
    <scope>NUCLEOTIDE SEQUENCE [LARGE SCALE GENOMIC DNA]</scope>
    <source>
        <strain evidence="3 4">EMB320</strain>
    </source>
</reference>
<evidence type="ECO:0000256" key="2">
    <source>
        <dbReference type="SAM" id="Phobius"/>
    </source>
</evidence>
<sequence length="160" mass="17315">MKALSPLLARWTGLAPREKVMVASALGLVAAAIVWWLLVAPALATLRTSEAQRHELDAQLQSMRALQAQAKALQSQPKAGYDEALRLLELSVRERLGTTGRLSLQGERATITLTGTAPDTVAQWLAQARVNARALPSDVRINRNAAGLWEGTVVFTLPSR</sequence>
<dbReference type="GO" id="GO:0015627">
    <property type="term" value="C:type II protein secretion system complex"/>
    <property type="evidence" value="ECO:0007669"/>
    <property type="project" value="InterPro"/>
</dbReference>
<keyword evidence="2" id="KW-0812">Transmembrane</keyword>
<evidence type="ECO:0000313" key="4">
    <source>
        <dbReference type="Proteomes" id="UP000487350"/>
    </source>
</evidence>
<dbReference type="Proteomes" id="UP000487350">
    <property type="component" value="Unassembled WGS sequence"/>
</dbReference>
<keyword evidence="2" id="KW-1133">Transmembrane helix</keyword>
<name>A0A844AWK7_9BURK</name>
<dbReference type="Pfam" id="PF04612">
    <property type="entry name" value="T2SSM"/>
    <property type="match status" value="1"/>
</dbReference>